<proteinExistence type="predicted"/>
<organism evidence="3 4">
    <name type="scientific">Camellia sinensis var. sinensis</name>
    <name type="common">China tea</name>
    <dbReference type="NCBI Taxonomy" id="542762"/>
    <lineage>
        <taxon>Eukaryota</taxon>
        <taxon>Viridiplantae</taxon>
        <taxon>Streptophyta</taxon>
        <taxon>Embryophyta</taxon>
        <taxon>Tracheophyta</taxon>
        <taxon>Spermatophyta</taxon>
        <taxon>Magnoliopsida</taxon>
        <taxon>eudicotyledons</taxon>
        <taxon>Gunneridae</taxon>
        <taxon>Pentapetalae</taxon>
        <taxon>asterids</taxon>
        <taxon>Ericales</taxon>
        <taxon>Theaceae</taxon>
        <taxon>Camellia</taxon>
    </lineage>
</organism>
<dbReference type="Proteomes" id="UP000306102">
    <property type="component" value="Unassembled WGS sequence"/>
</dbReference>
<feature type="domain" description="VWFA" evidence="2">
    <location>
        <begin position="124"/>
        <end position="327"/>
    </location>
</feature>
<feature type="compositionally biased region" description="Low complexity" evidence="1">
    <location>
        <begin position="25"/>
        <end position="41"/>
    </location>
</feature>
<reference evidence="3 4" key="1">
    <citation type="journal article" date="2018" name="Proc. Natl. Acad. Sci. U.S.A.">
        <title>Draft genome sequence of Camellia sinensis var. sinensis provides insights into the evolution of the tea genome and tea quality.</title>
        <authorList>
            <person name="Wei C."/>
            <person name="Yang H."/>
            <person name="Wang S."/>
            <person name="Zhao J."/>
            <person name="Liu C."/>
            <person name="Gao L."/>
            <person name="Xia E."/>
            <person name="Lu Y."/>
            <person name="Tai Y."/>
            <person name="She G."/>
            <person name="Sun J."/>
            <person name="Cao H."/>
            <person name="Tong W."/>
            <person name="Gao Q."/>
            <person name="Li Y."/>
            <person name="Deng W."/>
            <person name="Jiang X."/>
            <person name="Wang W."/>
            <person name="Chen Q."/>
            <person name="Zhang S."/>
            <person name="Li H."/>
            <person name="Wu J."/>
            <person name="Wang P."/>
            <person name="Li P."/>
            <person name="Shi C."/>
            <person name="Zheng F."/>
            <person name="Jian J."/>
            <person name="Huang B."/>
            <person name="Shan D."/>
            <person name="Shi M."/>
            <person name="Fang C."/>
            <person name="Yue Y."/>
            <person name="Li F."/>
            <person name="Li D."/>
            <person name="Wei S."/>
            <person name="Han B."/>
            <person name="Jiang C."/>
            <person name="Yin Y."/>
            <person name="Xia T."/>
            <person name="Zhang Z."/>
            <person name="Bennetzen J.L."/>
            <person name="Zhao S."/>
            <person name="Wan X."/>
        </authorList>
    </citation>
    <scope>NUCLEOTIDE SEQUENCE [LARGE SCALE GENOMIC DNA]</scope>
    <source>
        <strain evidence="4">cv. Shuchazao</strain>
        <tissue evidence="3">Leaf</tissue>
    </source>
</reference>
<dbReference type="PANTHER" id="PTHR45751:SF16">
    <property type="entry name" value="E3 UBIQUITIN-PROTEIN LIGASE RGLG4"/>
    <property type="match status" value="1"/>
</dbReference>
<dbReference type="InterPro" id="IPR010734">
    <property type="entry name" value="Copine_C"/>
</dbReference>
<evidence type="ECO:0000259" key="2">
    <source>
        <dbReference type="SMART" id="SM00327"/>
    </source>
</evidence>
<keyword evidence="4" id="KW-1185">Reference proteome</keyword>
<dbReference type="GO" id="GO:0004842">
    <property type="term" value="F:ubiquitin-protein transferase activity"/>
    <property type="evidence" value="ECO:0007669"/>
    <property type="project" value="TreeGrafter"/>
</dbReference>
<dbReference type="GO" id="GO:0016567">
    <property type="term" value="P:protein ubiquitination"/>
    <property type="evidence" value="ECO:0007669"/>
    <property type="project" value="TreeGrafter"/>
</dbReference>
<dbReference type="InterPro" id="IPR036465">
    <property type="entry name" value="vWFA_dom_sf"/>
</dbReference>
<dbReference type="AlphaFoldDB" id="A0A4S4EBJ3"/>
<feature type="region of interest" description="Disordered" evidence="1">
    <location>
        <begin position="1"/>
        <end position="91"/>
    </location>
</feature>
<dbReference type="SMART" id="SM00327">
    <property type="entry name" value="VWA"/>
    <property type="match status" value="1"/>
</dbReference>
<evidence type="ECO:0000313" key="3">
    <source>
        <dbReference type="EMBL" id="THG13571.1"/>
    </source>
</evidence>
<gene>
    <name evidence="3" type="ORF">TEA_007834</name>
</gene>
<dbReference type="SUPFAM" id="SSF53300">
    <property type="entry name" value="vWA-like"/>
    <property type="match status" value="1"/>
</dbReference>
<feature type="compositionally biased region" description="Low complexity" evidence="1">
    <location>
        <begin position="66"/>
        <end position="91"/>
    </location>
</feature>
<evidence type="ECO:0000313" key="4">
    <source>
        <dbReference type="Proteomes" id="UP000306102"/>
    </source>
</evidence>
<dbReference type="PANTHER" id="PTHR45751">
    <property type="entry name" value="COPINE FAMILY PROTEIN 1"/>
    <property type="match status" value="1"/>
</dbReference>
<sequence length="419" mass="45508">MGNIIPFRRQNRRGFNSSSGGGGTSSTRTSTSTSTSTVGVGAQLGGRRRTTSLNRPIMSSEETAKQQPSSSFPPVSQQTSTTSITSSTAVNKNKNKKKKYDFIPDNYYTLDQVTAALRESGLESSNLIIGIDFTKSNEWTGKISFNNRSLHKIGDIPNPYEKAISIIGKTLAPFDEDNLIPCFGFGDSTTHDQEVFSFHNDHSPCHGFEEVLSCYKQIVPNLRLSGPTSYAPVVEAAVDIVEKSGGQYHVLVIIADGQVTRSVNTGDEELSPQEEKTINSIVNASNYPLSIVLVGVGDGPWEDMKKFDDKVPDREFDNFQFVNFTAIMSKDATPSEKETAFALAALMEIPIQYKAAIELGLLGLVENVGQECPTVPFAASRLPAVSGCIPGDCTQSGPTDEKRSSMCTYVKNNILQTNI</sequence>
<dbReference type="STRING" id="542762.A0A4S4EBJ3"/>
<dbReference type="EMBL" id="SDRB02005818">
    <property type="protein sequence ID" value="THG13571.1"/>
    <property type="molecule type" value="Genomic_DNA"/>
</dbReference>
<dbReference type="InterPro" id="IPR052079">
    <property type="entry name" value="E3_ligase/Copine_domain"/>
</dbReference>
<evidence type="ECO:0000256" key="1">
    <source>
        <dbReference type="SAM" id="MobiDB-lite"/>
    </source>
</evidence>
<accession>A0A4S4EBJ3</accession>
<comment type="caution">
    <text evidence="3">The sequence shown here is derived from an EMBL/GenBank/DDBJ whole genome shotgun (WGS) entry which is preliminary data.</text>
</comment>
<dbReference type="Pfam" id="PF07002">
    <property type="entry name" value="Copine"/>
    <property type="match status" value="1"/>
</dbReference>
<name>A0A4S4EBJ3_CAMSN</name>
<dbReference type="InterPro" id="IPR002035">
    <property type="entry name" value="VWF_A"/>
</dbReference>
<protein>
    <recommendedName>
        <fullName evidence="2">VWFA domain-containing protein</fullName>
    </recommendedName>
</protein>
<dbReference type="GO" id="GO:0005634">
    <property type="term" value="C:nucleus"/>
    <property type="evidence" value="ECO:0007669"/>
    <property type="project" value="TreeGrafter"/>
</dbReference>